<dbReference type="EMBL" id="PJKA01000010">
    <property type="protein sequence ID" value="PNC18120.1"/>
    <property type="molecule type" value="Genomic_DNA"/>
</dbReference>
<dbReference type="SUPFAM" id="SSF55729">
    <property type="entry name" value="Acyl-CoA N-acyltransferases (Nat)"/>
    <property type="match status" value="1"/>
</dbReference>
<reference evidence="5 6" key="1">
    <citation type="journal article" date="2017" name="BMC Genomics">
        <title>Genome sequencing of 39 Akkermansia muciniphila isolates reveals its population structure, genomic and functional diverisity, and global distribution in mammalian gut microbiotas.</title>
        <authorList>
            <person name="Guo X."/>
            <person name="Li S."/>
            <person name="Zhang J."/>
            <person name="Wu F."/>
            <person name="Li X."/>
            <person name="Wu D."/>
            <person name="Zhang M."/>
            <person name="Ou Z."/>
            <person name="Jie Z."/>
            <person name="Yan Q."/>
            <person name="Li P."/>
            <person name="Yi J."/>
            <person name="Peng Y."/>
        </authorList>
    </citation>
    <scope>NUCLEOTIDE SEQUENCE [LARGE SCALE GENOMIC DNA]</scope>
    <source>
        <strain evidence="5 6">GP24</strain>
    </source>
</reference>
<feature type="domain" description="N-acetyltransferase" evidence="4">
    <location>
        <begin position="217"/>
        <end position="366"/>
    </location>
</feature>
<dbReference type="SUPFAM" id="SSF53633">
    <property type="entry name" value="Carbamate kinase-like"/>
    <property type="match status" value="1"/>
</dbReference>
<dbReference type="GO" id="GO:0005737">
    <property type="term" value="C:cytoplasm"/>
    <property type="evidence" value="ECO:0007669"/>
    <property type="project" value="InterPro"/>
</dbReference>
<dbReference type="PIRSF" id="PIRSF000423">
    <property type="entry name" value="ArgA"/>
    <property type="match status" value="1"/>
</dbReference>
<dbReference type="UniPathway" id="UPA00068"/>
<dbReference type="Proteomes" id="UP000236000">
    <property type="component" value="Unassembled WGS sequence"/>
</dbReference>
<dbReference type="Gene3D" id="3.40.1160.10">
    <property type="entry name" value="Acetylglutamate kinase-like"/>
    <property type="match status" value="1"/>
</dbReference>
<name>A0A2N8HDU4_9BACT</name>
<dbReference type="RefSeq" id="WP_102713432.1">
    <property type="nucleotide sequence ID" value="NZ_PJKA01000010.1"/>
</dbReference>
<dbReference type="PANTHER" id="PTHR30602:SF12">
    <property type="entry name" value="AMINO-ACID ACETYLTRANSFERASE NAGS1, CHLOROPLASTIC-RELATED"/>
    <property type="match status" value="1"/>
</dbReference>
<dbReference type="Pfam" id="PF00583">
    <property type="entry name" value="Acetyltransf_1"/>
    <property type="match status" value="1"/>
</dbReference>
<evidence type="ECO:0000256" key="2">
    <source>
        <dbReference type="ARBA" id="ARBA00022679"/>
    </source>
</evidence>
<dbReference type="InterPro" id="IPR010167">
    <property type="entry name" value="NH2A_AcTrfase"/>
</dbReference>
<organism evidence="5 6">
    <name type="scientific">Akkermansia muciniphila</name>
    <dbReference type="NCBI Taxonomy" id="239935"/>
    <lineage>
        <taxon>Bacteria</taxon>
        <taxon>Pseudomonadati</taxon>
        <taxon>Verrucomicrobiota</taxon>
        <taxon>Verrucomicrobiia</taxon>
        <taxon>Verrucomicrobiales</taxon>
        <taxon>Akkermansiaceae</taxon>
        <taxon>Akkermansia</taxon>
    </lineage>
</organism>
<dbReference type="InterPro" id="IPR000182">
    <property type="entry name" value="GNAT_dom"/>
</dbReference>
<dbReference type="GO" id="GO:0004042">
    <property type="term" value="F:L-glutamate N-acetyltransferase activity"/>
    <property type="evidence" value="ECO:0007669"/>
    <property type="project" value="InterPro"/>
</dbReference>
<keyword evidence="2" id="KW-0808">Transferase</keyword>
<dbReference type="PANTHER" id="PTHR30602">
    <property type="entry name" value="AMINO-ACID ACETYLTRANSFERASE"/>
    <property type="match status" value="1"/>
</dbReference>
<dbReference type="GO" id="GO:0006526">
    <property type="term" value="P:L-arginine biosynthetic process"/>
    <property type="evidence" value="ECO:0007669"/>
    <property type="project" value="UniProtKB-UniPathway"/>
</dbReference>
<evidence type="ECO:0000313" key="6">
    <source>
        <dbReference type="Proteomes" id="UP000236000"/>
    </source>
</evidence>
<gene>
    <name evidence="5" type="ORF">CXU22_05645</name>
</gene>
<dbReference type="Gene3D" id="3.40.630.30">
    <property type="match status" value="1"/>
</dbReference>
<dbReference type="InterPro" id="IPR016181">
    <property type="entry name" value="Acyl_CoA_acyltransferase"/>
</dbReference>
<evidence type="ECO:0000313" key="5">
    <source>
        <dbReference type="EMBL" id="PNC18120.1"/>
    </source>
</evidence>
<evidence type="ECO:0000256" key="3">
    <source>
        <dbReference type="ARBA" id="ARBA00023315"/>
    </source>
</evidence>
<protein>
    <recommendedName>
        <fullName evidence="4">N-acetyltransferase domain-containing protein</fullName>
    </recommendedName>
</protein>
<sequence length="366" mass="41233">MTTRPPNKSTNVRSVLEYVPYFRDKIFAVHVERPLVNSEELVDALLDLDVLQEIGVRPVLIVEGTDASALYEHTRVCEMRSALVEAPLKGGQLVQERVREILGRHQIPVVASGRSGSFDPESVRMAFSLGASKYIALLNDHKVPSRDGHPIAAILESEVAGMEGEVTHRELLDQAAEACRAGIPRVHLLDGKIRGVLVEELFSEEGVGTMVHTDSYREIRPLKEEDIPELLSMIARSVVDSKLVNRNYEDIAARMDDYYVLTLDDSIVGCVAVYPYPKHRSAELGCLYIKHRHEGRGYGRTLCEFARRKAEEMGMEFIFALSQSAVHYFRDRMHYAEFSRDCLPPERLRALELSGRKSGVFGLRLK</sequence>
<dbReference type="InterPro" id="IPR036393">
    <property type="entry name" value="AceGlu_kinase-like_sf"/>
</dbReference>
<evidence type="ECO:0000256" key="1">
    <source>
        <dbReference type="ARBA" id="ARBA00004730"/>
    </source>
</evidence>
<dbReference type="AlphaFoldDB" id="A0A2N8HDU4"/>
<proteinExistence type="predicted"/>
<comment type="caution">
    <text evidence="5">The sequence shown here is derived from an EMBL/GenBank/DDBJ whole genome shotgun (WGS) entry which is preliminary data.</text>
</comment>
<accession>A0A2N8HDU4</accession>
<evidence type="ECO:0000259" key="4">
    <source>
        <dbReference type="PROSITE" id="PS51186"/>
    </source>
</evidence>
<dbReference type="PROSITE" id="PS51186">
    <property type="entry name" value="GNAT"/>
    <property type="match status" value="1"/>
</dbReference>
<keyword evidence="3" id="KW-0012">Acyltransferase</keyword>
<comment type="pathway">
    <text evidence="1">Amino-acid biosynthesis; L-arginine biosynthesis.</text>
</comment>
<dbReference type="OrthoDB" id="9802238at2"/>
<dbReference type="CDD" id="cd04301">
    <property type="entry name" value="NAT_SF"/>
    <property type="match status" value="1"/>
</dbReference>